<evidence type="ECO:0000313" key="5">
    <source>
        <dbReference type="Proteomes" id="UP000293638"/>
    </source>
</evidence>
<proteinExistence type="predicted"/>
<feature type="transmembrane region" description="Helical" evidence="2">
    <location>
        <begin position="68"/>
        <end position="86"/>
    </location>
</feature>
<dbReference type="InterPro" id="IPR029787">
    <property type="entry name" value="Nucleotide_cyclase"/>
</dbReference>
<dbReference type="EMBL" id="SGXD01000002">
    <property type="protein sequence ID" value="RZS89754.1"/>
    <property type="molecule type" value="Genomic_DNA"/>
</dbReference>
<keyword evidence="5" id="KW-1185">Reference proteome</keyword>
<keyword evidence="2" id="KW-0472">Membrane</keyword>
<evidence type="ECO:0000259" key="3">
    <source>
        <dbReference type="SMART" id="SM00267"/>
    </source>
</evidence>
<dbReference type="Gene3D" id="3.30.70.270">
    <property type="match status" value="1"/>
</dbReference>
<feature type="domain" description="GGDEF" evidence="3">
    <location>
        <begin position="123"/>
        <end position="293"/>
    </location>
</feature>
<dbReference type="SUPFAM" id="SSF55073">
    <property type="entry name" value="Nucleotide cyclase"/>
    <property type="match status" value="1"/>
</dbReference>
<evidence type="ECO:0000313" key="4">
    <source>
        <dbReference type="EMBL" id="RZS89754.1"/>
    </source>
</evidence>
<keyword evidence="2" id="KW-1133">Transmembrane helix</keyword>
<reference evidence="4 5" key="1">
    <citation type="submission" date="2019-02" db="EMBL/GenBank/DDBJ databases">
        <title>Genomic Encyclopedia of Type Strains, Phase IV (KMG-IV): sequencing the most valuable type-strain genomes for metagenomic binning, comparative biology and taxonomic classification.</title>
        <authorList>
            <person name="Goeker M."/>
        </authorList>
    </citation>
    <scope>NUCLEOTIDE SEQUENCE [LARGE SCALE GENOMIC DNA]</scope>
    <source>
        <strain evidence="4 5">DSM 45622</strain>
    </source>
</reference>
<dbReference type="Pfam" id="PF00990">
    <property type="entry name" value="GGDEF"/>
    <property type="match status" value="1"/>
</dbReference>
<keyword evidence="2" id="KW-0812">Transmembrane</keyword>
<dbReference type="Proteomes" id="UP000293638">
    <property type="component" value="Unassembled WGS sequence"/>
</dbReference>
<dbReference type="InterPro" id="IPR043128">
    <property type="entry name" value="Rev_trsase/Diguanyl_cyclase"/>
</dbReference>
<dbReference type="InterPro" id="IPR000160">
    <property type="entry name" value="GGDEF_dom"/>
</dbReference>
<feature type="compositionally biased region" description="Basic and acidic residues" evidence="1">
    <location>
        <begin position="301"/>
        <end position="310"/>
    </location>
</feature>
<sequence>MDEWARLRARLARTPGGLVTWAALVLGVVALAALVTAVAAATTAPLAVVPVALAGTAALSLPQRERLVALGAAAATLLVGCVVVALRGQGSVAGPLWLVLGWLLAAGVAEAVAVRVRSLRLALEAARAAVDAVSVRDPLTGVANHHGLELVGKQIVETARRQGDAVYCTFVEIGGLAEARAAHGADAVSDVLVALAEALRAVTRTTDVVARWQDQVFCTVGQGAGVEPTELERRIRRRLGADETLDRAVWSGRITVGGAMLPPWDSGTLETLLVRAAEELRARSIQRRPTAGESAVPQPSDDTHSSSDTP</sequence>
<evidence type="ECO:0000256" key="1">
    <source>
        <dbReference type="SAM" id="MobiDB-lite"/>
    </source>
</evidence>
<dbReference type="NCBIfam" id="TIGR00254">
    <property type="entry name" value="GGDEF"/>
    <property type="match status" value="1"/>
</dbReference>
<comment type="caution">
    <text evidence="4">The sequence shown here is derived from an EMBL/GenBank/DDBJ whole genome shotgun (WGS) entry which is preliminary data.</text>
</comment>
<accession>A0A4Q7NS43</accession>
<organism evidence="4 5">
    <name type="scientific">Motilibacter rhizosphaerae</name>
    <dbReference type="NCBI Taxonomy" id="598652"/>
    <lineage>
        <taxon>Bacteria</taxon>
        <taxon>Bacillati</taxon>
        <taxon>Actinomycetota</taxon>
        <taxon>Actinomycetes</taxon>
        <taxon>Motilibacterales</taxon>
        <taxon>Motilibacteraceae</taxon>
        <taxon>Motilibacter</taxon>
    </lineage>
</organism>
<dbReference type="SMART" id="SM00267">
    <property type="entry name" value="GGDEF"/>
    <property type="match status" value="1"/>
</dbReference>
<name>A0A4Q7NS43_9ACTN</name>
<evidence type="ECO:0000256" key="2">
    <source>
        <dbReference type="SAM" id="Phobius"/>
    </source>
</evidence>
<dbReference type="AlphaFoldDB" id="A0A4Q7NS43"/>
<feature type="transmembrane region" description="Helical" evidence="2">
    <location>
        <begin position="18"/>
        <end position="38"/>
    </location>
</feature>
<feature type="region of interest" description="Disordered" evidence="1">
    <location>
        <begin position="283"/>
        <end position="310"/>
    </location>
</feature>
<feature type="transmembrane region" description="Helical" evidence="2">
    <location>
        <begin position="92"/>
        <end position="114"/>
    </location>
</feature>
<gene>
    <name evidence="4" type="ORF">EV189_1527</name>
</gene>
<protein>
    <submittedName>
        <fullName evidence="4">Diguanylate cyclase (GGDEF)-like protein</fullName>
    </submittedName>
</protein>